<feature type="compositionally biased region" description="Acidic residues" evidence="1">
    <location>
        <begin position="87"/>
        <end position="97"/>
    </location>
</feature>
<feature type="compositionally biased region" description="Low complexity" evidence="1">
    <location>
        <begin position="552"/>
        <end position="578"/>
    </location>
</feature>
<reference evidence="3" key="1">
    <citation type="submission" date="2023-06" db="EMBL/GenBank/DDBJ databases">
        <title>Conoideocrella luteorostrata (Hypocreales: Clavicipitaceae), a potential biocontrol fungus for elongate hemlock scale in United States Christmas tree production areas.</title>
        <authorList>
            <person name="Barrett H."/>
            <person name="Lovett B."/>
            <person name="Macias A.M."/>
            <person name="Stajich J.E."/>
            <person name="Kasson M.T."/>
        </authorList>
    </citation>
    <scope>NUCLEOTIDE SEQUENCE</scope>
    <source>
        <strain evidence="3">ARSEF 14590</strain>
    </source>
</reference>
<feature type="compositionally biased region" description="Basic and acidic residues" evidence="1">
    <location>
        <begin position="491"/>
        <end position="506"/>
    </location>
</feature>
<evidence type="ECO:0000259" key="2">
    <source>
        <dbReference type="Pfam" id="PF24616"/>
    </source>
</evidence>
<feature type="compositionally biased region" description="Acidic residues" evidence="1">
    <location>
        <begin position="232"/>
        <end position="245"/>
    </location>
</feature>
<feature type="domain" description="DUF7624" evidence="2">
    <location>
        <begin position="572"/>
        <end position="707"/>
    </location>
</feature>
<feature type="region of interest" description="Disordered" evidence="1">
    <location>
        <begin position="454"/>
        <end position="581"/>
    </location>
</feature>
<protein>
    <recommendedName>
        <fullName evidence="2">DUF7624 domain-containing protein</fullName>
    </recommendedName>
</protein>
<accession>A0AAJ0CIP1</accession>
<proteinExistence type="predicted"/>
<evidence type="ECO:0000313" key="4">
    <source>
        <dbReference type="Proteomes" id="UP001251528"/>
    </source>
</evidence>
<feature type="compositionally biased region" description="Low complexity" evidence="1">
    <location>
        <begin position="212"/>
        <end position="226"/>
    </location>
</feature>
<feature type="region of interest" description="Disordered" evidence="1">
    <location>
        <begin position="1"/>
        <end position="249"/>
    </location>
</feature>
<feature type="compositionally biased region" description="Polar residues" evidence="1">
    <location>
        <begin position="141"/>
        <end position="158"/>
    </location>
</feature>
<name>A0AAJ0CIP1_9HYPO</name>
<evidence type="ECO:0000256" key="1">
    <source>
        <dbReference type="SAM" id="MobiDB-lite"/>
    </source>
</evidence>
<feature type="compositionally biased region" description="Polar residues" evidence="1">
    <location>
        <begin position="48"/>
        <end position="69"/>
    </location>
</feature>
<dbReference type="Proteomes" id="UP001251528">
    <property type="component" value="Unassembled WGS sequence"/>
</dbReference>
<dbReference type="Pfam" id="PF24616">
    <property type="entry name" value="DUF7624"/>
    <property type="match status" value="1"/>
</dbReference>
<feature type="compositionally biased region" description="Polar residues" evidence="1">
    <location>
        <begin position="171"/>
        <end position="181"/>
    </location>
</feature>
<dbReference type="AlphaFoldDB" id="A0AAJ0CIP1"/>
<evidence type="ECO:0000313" key="3">
    <source>
        <dbReference type="EMBL" id="KAK2592372.1"/>
    </source>
</evidence>
<feature type="compositionally biased region" description="Polar residues" evidence="1">
    <location>
        <begin position="461"/>
        <end position="475"/>
    </location>
</feature>
<comment type="caution">
    <text evidence="3">The sequence shown here is derived from an EMBL/GenBank/DDBJ whole genome shotgun (WGS) entry which is preliminary data.</text>
</comment>
<sequence>MALEGPLRSSTGNLHFPFSKQGDMSATSDTEGLRSPFRVVSSPPPATDSATLKPNSFNRISSNSTSILSPTDIVGPSPVTSNGTETTEIEDDASEEIEQGHSGDASSRLELLMLTTNLPENVRQPNTDEAVSVIHAPESFASWTSTDSTAQQSQPSERSSPKADDASSADLNESSQQSTSHPARPPISTDVKPVRYSVDSATPRAQDLQDMLSDSSRLRSSSTSSLEKIDEQTEAEGDDDDDDDYSGIPFLQPAEDEVAALRAALQECWTLCNTLASLSAIHRARIFNSSGTPDAHEKAWKTCWKLCQRLYDNQVEDPASQHVRMNLDLCRDFCQALFDIRQKKDETADSVLRVSFELNNHLYSAQDSRTLPEQFRERTLDFYITLCHRLMKQRSELAEETDHLLSACWSLAEMLFSLRQNKRDCAPLDEELLGSAVQACWDLCDIFRDGWTQIRPDRNTPRPNQTSFFPQQPIEQSGRDSRQSNRSSLHSKRESVKSTQQEERARKPPPVPETPVTEFEDTPISPESRSPQMPNIMVLGTNSDSGRGGRWSSNASNMSSYSRSSNKTSSTATTTTATEDPNISRSKVLVLRAAMNVGFNRDTTDPKTESASLQKFVQGLPIGSFGSLHSHAVLLQQYKNAVITDAFLPRSQLLPTRSKRVMVQDMAKSVLAMSHSSPRYAYLRDLFKFVFQFSVDEAESRRNLSIVV</sequence>
<feature type="compositionally biased region" description="Polar residues" evidence="1">
    <location>
        <begin position="114"/>
        <end position="129"/>
    </location>
</feature>
<keyword evidence="4" id="KW-1185">Reference proteome</keyword>
<gene>
    <name evidence="3" type="ORF">QQS21_009923</name>
</gene>
<dbReference type="InterPro" id="IPR056041">
    <property type="entry name" value="DUF7624"/>
</dbReference>
<organism evidence="3 4">
    <name type="scientific">Conoideocrella luteorostrata</name>
    <dbReference type="NCBI Taxonomy" id="1105319"/>
    <lineage>
        <taxon>Eukaryota</taxon>
        <taxon>Fungi</taxon>
        <taxon>Dikarya</taxon>
        <taxon>Ascomycota</taxon>
        <taxon>Pezizomycotina</taxon>
        <taxon>Sordariomycetes</taxon>
        <taxon>Hypocreomycetidae</taxon>
        <taxon>Hypocreales</taxon>
        <taxon>Clavicipitaceae</taxon>
        <taxon>Conoideocrella</taxon>
    </lineage>
</organism>
<dbReference type="EMBL" id="JASWJB010000270">
    <property type="protein sequence ID" value="KAK2592372.1"/>
    <property type="molecule type" value="Genomic_DNA"/>
</dbReference>